<name>A0ABY2H603_9HYPO</name>
<accession>A0ABY2H603</accession>
<dbReference type="GeneID" id="300576974"/>
<dbReference type="Proteomes" id="UP001642720">
    <property type="component" value="Unassembled WGS sequence"/>
</dbReference>
<dbReference type="RefSeq" id="XP_073559081.1">
    <property type="nucleotide sequence ID" value="XM_073702524.1"/>
</dbReference>
<gene>
    <name evidence="1" type="ORF">CCMA1212_005256</name>
</gene>
<organism evidence="1 2">
    <name type="scientific">Trichoderma ghanense</name>
    <dbReference type="NCBI Taxonomy" id="65468"/>
    <lineage>
        <taxon>Eukaryota</taxon>
        <taxon>Fungi</taxon>
        <taxon>Dikarya</taxon>
        <taxon>Ascomycota</taxon>
        <taxon>Pezizomycotina</taxon>
        <taxon>Sordariomycetes</taxon>
        <taxon>Hypocreomycetidae</taxon>
        <taxon>Hypocreales</taxon>
        <taxon>Hypocreaceae</taxon>
        <taxon>Trichoderma</taxon>
    </lineage>
</organism>
<keyword evidence="2" id="KW-1185">Reference proteome</keyword>
<sequence length="931" mass="93950">MKIPPIQHRCSRRQLALCTRGIRILGVVVQGQARGDLEGVSDLATVPAARGAGEVLVVLCGELEDLVVLDGEGGLAGHLVALRLHDLELGDVEAEDFGGLGLVEGRVVEGEVDAGLEGLVDGADAVGRQEEEAVVVLEDAEEDGDEGVARHVLLGALREEDVGLVEQQHAVPQVGQAEDVLEPGLDLVRRQAEVAAGDDEERLLVLHGHGFGGRRLADAGDTVEEHHEAAALALDEILAGALGGGVDVAALELLLAEVGHDEAAHHVLVVAVDAEVLKDADLAADGLEEVEVDGHEAALAQGVGEHALGQQDEVLVAQLEGLGVGLEVAGAAQAVAQEGVDGEVVAALAALDAVGLLDDFLLDVGPALAGAVEPLLDGHLVLGDLAADGLADGQLVEVGPPVGHLLVGLGEVDDDVALDELGVAHLLVVLVLEYLLVGLVAVRGRVPGQRPGVVLLVAVLEVVQEAAPLLLEALDELLVAGLVAHRVAGQRVDGALAGKGLDLELVLDGAKGRAVVVDVVGRDLELCRVVDVVELVEEAPAVLGVRRLGLGRLDAVDAPDLVVAAAGLDGRGHVDEVADAEEGPQVVELDLFGRAVVEALVQRHDLLVDELDVAAHVAERLGAVHEGVKVFVGVGVHRREGLGVGLVILGIRRRRLGAVLAHGPDNDLGLLLAGGSVGALLVELLVVCPLLLQRGEDLAHLGLEVHQGLEGPHEGARGRPRLGVVEEGRQVSEDGLGLDADALDLGVGGEQLVALLALDLGDGVDLATASVVAAVEAEPALADAGRLLAAAEGALAADLALQPGAGDEDLDGVVGLVLGLEAVLEVFKVDLADLGDLGAPLGGDAAAVGEDALAPLGFLLEGHHVEVVGAVGAGGAAGAGAEAGVAGAAAGEGLSGGGLLCASHCCGCVLPVLDGEMDGMMRKGGGGEEEG</sequence>
<proteinExistence type="predicted"/>
<evidence type="ECO:0000313" key="2">
    <source>
        <dbReference type="Proteomes" id="UP001642720"/>
    </source>
</evidence>
<reference evidence="1 2" key="1">
    <citation type="submission" date="2018-01" db="EMBL/GenBank/DDBJ databases">
        <title>Genome characterization of the sugarcane-associated fungus Trichoderma ghanense CCMA-1212 and their application in lignocelulose bioconversion.</title>
        <authorList>
            <person name="Steindorff A.S."/>
            <person name="Mendes T.D."/>
            <person name="Vilela E.S.D."/>
            <person name="Rodrigues D.S."/>
            <person name="Formighieri E.F."/>
            <person name="Melo I.S."/>
            <person name="Favaro L.C.L."/>
        </authorList>
    </citation>
    <scope>NUCLEOTIDE SEQUENCE [LARGE SCALE GENOMIC DNA]</scope>
    <source>
        <strain evidence="1 2">CCMA-1212</strain>
    </source>
</reference>
<dbReference type="EMBL" id="PPTA01000006">
    <property type="protein sequence ID" value="TFB02880.1"/>
    <property type="molecule type" value="Genomic_DNA"/>
</dbReference>
<comment type="caution">
    <text evidence="1">The sequence shown here is derived from an EMBL/GenBank/DDBJ whole genome shotgun (WGS) entry which is preliminary data.</text>
</comment>
<protein>
    <submittedName>
        <fullName evidence="1">Uncharacterized protein</fullName>
    </submittedName>
</protein>
<evidence type="ECO:0000313" key="1">
    <source>
        <dbReference type="EMBL" id="TFB02880.1"/>
    </source>
</evidence>